<name>Q2IUF6_RHOP2</name>
<dbReference type="InterPro" id="IPR032876">
    <property type="entry name" value="J_dom"/>
</dbReference>
<dbReference type="Pfam" id="PF13550">
    <property type="entry name" value="Phage-tail_3"/>
    <property type="match status" value="1"/>
</dbReference>
<evidence type="ECO:0000313" key="5">
    <source>
        <dbReference type="Proteomes" id="UP000008809"/>
    </source>
</evidence>
<keyword evidence="5" id="KW-1185">Reference proteome</keyword>
<gene>
    <name evidence="4" type="ordered locus">RPB_3458</name>
</gene>
<proteinExistence type="predicted"/>
<dbReference type="CDD" id="cd19607">
    <property type="entry name" value="GTA_TIM-barrel-like"/>
    <property type="match status" value="1"/>
</dbReference>
<dbReference type="InterPro" id="IPR056490">
    <property type="entry name" value="Rcc01698_C"/>
</dbReference>
<dbReference type="SUPFAM" id="SSF51445">
    <property type="entry name" value="(Trans)glycosidases"/>
    <property type="match status" value="1"/>
</dbReference>
<organism evidence="4 5">
    <name type="scientific">Rhodopseudomonas palustris (strain HaA2)</name>
    <dbReference type="NCBI Taxonomy" id="316058"/>
    <lineage>
        <taxon>Bacteria</taxon>
        <taxon>Pseudomonadati</taxon>
        <taxon>Pseudomonadota</taxon>
        <taxon>Alphaproteobacteria</taxon>
        <taxon>Hyphomicrobiales</taxon>
        <taxon>Nitrobacteraceae</taxon>
        <taxon>Rhodopseudomonas</taxon>
    </lineage>
</organism>
<dbReference type="KEGG" id="rpb:RPB_3458"/>
<evidence type="ECO:0000259" key="1">
    <source>
        <dbReference type="Pfam" id="PF13547"/>
    </source>
</evidence>
<evidence type="ECO:0000259" key="3">
    <source>
        <dbReference type="Pfam" id="PF23666"/>
    </source>
</evidence>
<reference evidence="4 5" key="1">
    <citation type="submission" date="2006-01" db="EMBL/GenBank/DDBJ databases">
        <title>Complete sequence of Rhodopseudomonas palustris HaA2.</title>
        <authorList>
            <consortium name="US DOE Joint Genome Institute"/>
            <person name="Copeland A."/>
            <person name="Lucas S."/>
            <person name="Lapidus A."/>
            <person name="Barry K."/>
            <person name="Detter J.C."/>
            <person name="Glavina T."/>
            <person name="Hammon N."/>
            <person name="Israni S."/>
            <person name="Pitluck S."/>
            <person name="Chain P."/>
            <person name="Malfatti S."/>
            <person name="Shin M."/>
            <person name="Vergez L."/>
            <person name="Schmutz J."/>
            <person name="Larimer F."/>
            <person name="Land M."/>
            <person name="Hauser L."/>
            <person name="Pelletier D.A."/>
            <person name="Kyrpides N."/>
            <person name="Anderson I."/>
            <person name="Oda Y."/>
            <person name="Harwood C.S."/>
            <person name="Richardson P."/>
        </authorList>
    </citation>
    <scope>NUCLEOTIDE SEQUENCE [LARGE SCALE GENOMIC DNA]</scope>
    <source>
        <strain evidence="4 5">HaA2</strain>
    </source>
</reference>
<feature type="domain" description="Rcc01698-like C-terminal" evidence="3">
    <location>
        <begin position="1042"/>
        <end position="1141"/>
    </location>
</feature>
<accession>Q2IUF6</accession>
<dbReference type="InterPro" id="IPR017853">
    <property type="entry name" value="GH"/>
</dbReference>
<dbReference type="eggNOG" id="COG4733">
    <property type="taxonomic scope" value="Bacteria"/>
</dbReference>
<feature type="domain" description="GTA TIM-barrel-like" evidence="1">
    <location>
        <begin position="430"/>
        <end position="731"/>
    </location>
</feature>
<evidence type="ECO:0000313" key="4">
    <source>
        <dbReference type="EMBL" id="ABD08154.1"/>
    </source>
</evidence>
<dbReference type="Proteomes" id="UP000008809">
    <property type="component" value="Chromosome"/>
</dbReference>
<sequence length="1297" mass="137479">MPAVPRSHEVTTMAALVLSVAGAAAGAVFGPVGAMAGRIAGALIGNALDQSLFGAGSKSVEGPRLADLEVMASTEGAPIPRVYGRVRLAGQVIWATQLEEVITSEESSSSGGKGLGGGATTTTTTYAYFANFAVGLCEGPIGRVARIWADGKPLDLSGLGLRIHHGGEDQAPDGLIVAKEGAANAPAYRGLAYVVFERLPLADYGNRIPQMSFEIVRPIGGLEQMVRAVTLIPGTTEYGYEPSTLVQILDRGTSTPENRHVAHAVSDVVASLDELQGVCPRLERVAIVVAWFGSDLRAGQCSVRPGVENRDKWVAGASWSVDGAHRGNAWLVSQVDGRPAFGGTPSDDSVRHLIGELKARGLKVTFYPFVMMDVPAANSLPNPWTGAAPQPPYPWRGRISCDPAPGVAGSPQGSATAAAQVDSFFAGGDWNYRRMILHYARLCAEAGGVDAFLIGSELRGLTRVRSGAGVYPAVQQLVALANDVKAIVGGGTLVTYAADWTEYGADVVTPDASEVRFPLDPLWAAPAIGVIGIDYYAPLADWRDDAGHLDAAIAASTWDRLYLDRNVTAGEAFDWYYPDEAARVAQSRVPITDGLGKPWTFRVKDIKSFWSQPHHERVGGVELAAPTAWAPMSKPVWLTEVGCPAVDKGANQPSVFPDPKSSENYAPYFSSGDRDDLIQRRYLEAILAAFDPVFGASEARNPLSPVYGGRMIDPSAIHLWSWDARPYPVFPAADEVWSDAPNWQSGHWLTGRLGNAPLDALVAQLCADSGVVGVDASALRDACDGYVVDRPMTPRAMIEPLAMAYAFDATAADGTLRFVQRGGAPVAELTEDDLVLPDKGALSRLTRAQETELPLEVAFGFTDAIADYRRAAAASRRLVGGAHRIVHADLAVVTNDAAAARRAEIFLQDLWAGRETASFALGPQRLALAPGDVVALTLNDRRRLFEISEVVDTQSRAVKARSIDPEVFALPQRAPRRITPAIPAALGPAHVVALDLPVIDNTAPDVLTRLAVFANPWPGSEVIYASADGASYQPLASATVRAIIGETLDPLPRGPVAVWDRGNRLRVRILGGALSSLSEARVLDGGNAAAVQNPDGEWEILQFAQAELIDGNTYLLSRLLRGQAGSEQAMRDPVPAGVPFVLLDRHLVPLARGLDALGRAKALRVVAAGRSHDDASAVTLSVTPGPTALRPLAPVHLRARREVDGVNLSWIRRTRIDGDGWGLEVPLGEASEAYVIDILAPDGALVRTLSSAAPQALYPAASELADFGAPQQGLRVRVAQLSAGVGRGFAADATLAL</sequence>
<dbReference type="STRING" id="316058.RPB_3458"/>
<dbReference type="Pfam" id="PF13547">
    <property type="entry name" value="GTA_TIM"/>
    <property type="match status" value="1"/>
</dbReference>
<dbReference type="Pfam" id="PF23666">
    <property type="entry name" value="Rcc01698_C"/>
    <property type="match status" value="1"/>
</dbReference>
<dbReference type="EMBL" id="CP000250">
    <property type="protein sequence ID" value="ABD08154.1"/>
    <property type="molecule type" value="Genomic_DNA"/>
</dbReference>
<protein>
    <submittedName>
        <fullName evidence="4">Gene transfer agent (GTA) orfg15</fullName>
    </submittedName>
</protein>
<dbReference type="Gene3D" id="3.20.20.80">
    <property type="entry name" value="Glycosidases"/>
    <property type="match status" value="1"/>
</dbReference>
<dbReference type="eggNOG" id="COG3391">
    <property type="taxonomic scope" value="Bacteria"/>
</dbReference>
<feature type="domain" description="Tip attachment protein J" evidence="2">
    <location>
        <begin position="789"/>
        <end position="950"/>
    </location>
</feature>
<dbReference type="InterPro" id="IPR025195">
    <property type="entry name" value="GTA_TIM_dom"/>
</dbReference>
<evidence type="ECO:0000259" key="2">
    <source>
        <dbReference type="Pfam" id="PF13550"/>
    </source>
</evidence>
<dbReference type="HOGENOM" id="CLU_007148_0_0_5"/>